<dbReference type="EMBL" id="JABEZW010000012">
    <property type="protein sequence ID" value="MBA0781209.1"/>
    <property type="molecule type" value="Genomic_DNA"/>
</dbReference>
<evidence type="ECO:0000256" key="11">
    <source>
        <dbReference type="ARBA" id="ARBA00023136"/>
    </source>
</evidence>
<dbReference type="PANTHER" id="PTHR47976:SF49">
    <property type="entry name" value="RECEPTOR-LIKE SERINE_THREONINE-PROTEIN KINASE"/>
    <property type="match status" value="1"/>
</dbReference>
<keyword evidence="13" id="KW-0675">Receptor</keyword>
<dbReference type="SMART" id="SM00108">
    <property type="entry name" value="B_lectin"/>
    <property type="match status" value="1"/>
</dbReference>
<evidence type="ECO:0000256" key="2">
    <source>
        <dbReference type="ARBA" id="ARBA00022527"/>
    </source>
</evidence>
<dbReference type="PROSITE" id="PS50927">
    <property type="entry name" value="BULB_LECTIN"/>
    <property type="match status" value="1"/>
</dbReference>
<evidence type="ECO:0000256" key="20">
    <source>
        <dbReference type="SAM" id="SignalP"/>
    </source>
</evidence>
<dbReference type="InterPro" id="IPR000719">
    <property type="entry name" value="Prot_kinase_dom"/>
</dbReference>
<evidence type="ECO:0000256" key="4">
    <source>
        <dbReference type="ARBA" id="ARBA00022679"/>
    </source>
</evidence>
<keyword evidence="9 17" id="KW-0067">ATP-binding</keyword>
<evidence type="ECO:0000256" key="16">
    <source>
        <dbReference type="ARBA" id="ARBA00048679"/>
    </source>
</evidence>
<evidence type="ECO:0000256" key="12">
    <source>
        <dbReference type="ARBA" id="ARBA00023157"/>
    </source>
</evidence>
<gene>
    <name evidence="23" type="ORF">Gotri_002152</name>
    <name evidence="24" type="ORF">Gotri_027624</name>
    <name evidence="25" type="ORF">Gotri_027731</name>
</gene>
<feature type="binding site" evidence="18">
    <location>
        <position position="524"/>
    </location>
    <ligand>
        <name>ATP</name>
        <dbReference type="ChEBI" id="CHEBI:30616"/>
    </ligand>
</feature>
<evidence type="ECO:0000256" key="1">
    <source>
        <dbReference type="ARBA" id="ARBA00004167"/>
    </source>
</evidence>
<proteinExistence type="inferred from homology"/>
<evidence type="ECO:0000256" key="8">
    <source>
        <dbReference type="ARBA" id="ARBA00022777"/>
    </source>
</evidence>
<evidence type="ECO:0000313" key="24">
    <source>
        <dbReference type="EMBL" id="MBA0785483.1"/>
    </source>
</evidence>
<comment type="similarity">
    <text evidence="17">Belongs to the protein kinase superfamily. Ser/Thr protein kinase family.</text>
</comment>
<keyword evidence="7 17" id="KW-0547">Nucleotide-binding</keyword>
<sequence length="751" mass="82981">MAHVPSNIILLLFLLVSFHVNVIAEEDEANIIKPGSSLYAGKQPSSWASPSGNFEFGFYRQGEGYAAGIWLVGRPENTIVWNAKRDDPPVSSNATLEFTTQGVLLLRTEDGVGNVIANLSGVQFVDSASLLDTGNLVLYENRSVVWESFDIPTDTILGGQNLSRELISSVSSSNHSTGHYYLLLKSGGLVANLNNSSAAANEYWVFPNGFSSPVLNLNECGVLALYSSLNFDQENVLANGSTTGNETMIIYRATLDHDGVFRLYSHQLESNTMSNKWQNLDDECEVPGRCGLNSYCSTSRGNDTECYCYPGFIFIDENAKFLGCSQNFTVDGCETKRDVVIHHNSTTLDNISWAGNLYSVKRNLEKEDCKKACEDDCTCGGALYTPNHCSMYSLPLKYGRKHVSITTTAFIKLIPGRSTISPPPETRPNQSLILTMGLSLGSVASLCFVIAICSFLLYRHRVQSYEKLLDSKSSGFAEQFTLRSFTFNELDEATQGFQDELGRGSFGAVYKGTLPGDGKSIAVKRLGMVKEKGISSRKFLVYEYMSNGSLADFLFNRNERPVWKQRARIALDVAKGILYLHEECEVSIIHCNIKPCNILLDDSLTAKISDFGLAKLLRPNQTSSTSGTAWYPAPEWQNSALLSVKVDVYSFGVILLEIICCRRNIEVEGRSADEILLSTFVYNCFVGGELNKLVEGEEVDMKMVERFVKVGLWCIQDDPNLRPLVKNVILMLEGTMNVPIPPSPSLPHVTN</sequence>
<dbReference type="SUPFAM" id="SSF51110">
    <property type="entry name" value="alpha-D-mannose-specific plant lectins"/>
    <property type="match status" value="1"/>
</dbReference>
<evidence type="ECO:0000313" key="25">
    <source>
        <dbReference type="EMBL" id="MBA0785658.1"/>
    </source>
</evidence>
<dbReference type="PROSITE" id="PS00107">
    <property type="entry name" value="PROTEIN_KINASE_ATP"/>
    <property type="match status" value="1"/>
</dbReference>
<dbReference type="InterPro" id="IPR036426">
    <property type="entry name" value="Bulb-type_lectin_dom_sf"/>
</dbReference>
<evidence type="ECO:0000256" key="14">
    <source>
        <dbReference type="ARBA" id="ARBA00023180"/>
    </source>
</evidence>
<feature type="chain" id="PRO_5033594846" description="Receptor-like serine/threonine-protein kinase" evidence="20">
    <location>
        <begin position="25"/>
        <end position="751"/>
    </location>
</feature>
<dbReference type="EC" id="2.7.11.1" evidence="17"/>
<dbReference type="EMBL" id="JABEZW010218989">
    <property type="protein sequence ID" value="MBA0785483.1"/>
    <property type="molecule type" value="Genomic_DNA"/>
</dbReference>
<evidence type="ECO:0000256" key="9">
    <source>
        <dbReference type="ARBA" id="ARBA00022840"/>
    </source>
</evidence>
<evidence type="ECO:0000256" key="7">
    <source>
        <dbReference type="ARBA" id="ARBA00022741"/>
    </source>
</evidence>
<accession>A0A7J9FKF4</accession>
<keyword evidence="4 17" id="KW-0808">Transferase</keyword>
<feature type="domain" description="Bulb-type lectin" evidence="22">
    <location>
        <begin position="29"/>
        <end position="151"/>
    </location>
</feature>
<keyword evidence="11 19" id="KW-0472">Membrane</keyword>
<keyword evidence="5 19" id="KW-0812">Transmembrane</keyword>
<evidence type="ECO:0000256" key="18">
    <source>
        <dbReference type="PROSITE-ProRule" id="PRU10141"/>
    </source>
</evidence>
<dbReference type="Gene3D" id="3.30.200.20">
    <property type="entry name" value="Phosphorylase Kinase, domain 1"/>
    <property type="match status" value="1"/>
</dbReference>
<dbReference type="GO" id="GO:0005524">
    <property type="term" value="F:ATP binding"/>
    <property type="evidence" value="ECO:0007669"/>
    <property type="project" value="UniProtKB-UniRule"/>
</dbReference>
<comment type="catalytic activity">
    <reaction evidence="16 17">
        <text>L-seryl-[protein] + ATP = O-phospho-L-seryl-[protein] + ADP + H(+)</text>
        <dbReference type="Rhea" id="RHEA:17989"/>
        <dbReference type="Rhea" id="RHEA-COMP:9863"/>
        <dbReference type="Rhea" id="RHEA-COMP:11604"/>
        <dbReference type="ChEBI" id="CHEBI:15378"/>
        <dbReference type="ChEBI" id="CHEBI:29999"/>
        <dbReference type="ChEBI" id="CHEBI:30616"/>
        <dbReference type="ChEBI" id="CHEBI:83421"/>
        <dbReference type="ChEBI" id="CHEBI:456216"/>
        <dbReference type="EC" id="2.7.11.1"/>
    </reaction>
</comment>
<evidence type="ECO:0000256" key="19">
    <source>
        <dbReference type="SAM" id="Phobius"/>
    </source>
</evidence>
<dbReference type="PROSITE" id="PS50011">
    <property type="entry name" value="PROTEIN_KINASE_DOM"/>
    <property type="match status" value="1"/>
</dbReference>
<evidence type="ECO:0000256" key="10">
    <source>
        <dbReference type="ARBA" id="ARBA00022989"/>
    </source>
</evidence>
<organism evidence="25 26">
    <name type="scientific">Gossypium trilobum</name>
    <dbReference type="NCBI Taxonomy" id="34281"/>
    <lineage>
        <taxon>Eukaryota</taxon>
        <taxon>Viridiplantae</taxon>
        <taxon>Streptophyta</taxon>
        <taxon>Embryophyta</taxon>
        <taxon>Tracheophyta</taxon>
        <taxon>Spermatophyta</taxon>
        <taxon>Magnoliopsida</taxon>
        <taxon>eudicotyledons</taxon>
        <taxon>Gunneridae</taxon>
        <taxon>Pentapetalae</taxon>
        <taxon>rosids</taxon>
        <taxon>malvids</taxon>
        <taxon>Malvales</taxon>
        <taxon>Malvaceae</taxon>
        <taxon>Malvoideae</taxon>
        <taxon>Gossypium</taxon>
    </lineage>
</organism>
<keyword evidence="6 20" id="KW-0732">Signal</keyword>
<protein>
    <recommendedName>
        <fullName evidence="17">Receptor-like serine/threonine-protein kinase</fullName>
        <ecNumber evidence="17">2.7.11.1</ecNumber>
    </recommendedName>
</protein>
<comment type="caution">
    <text evidence="25">The sequence shown here is derived from an EMBL/GenBank/DDBJ whole genome shotgun (WGS) entry which is preliminary data.</text>
</comment>
<dbReference type="SUPFAM" id="SSF56112">
    <property type="entry name" value="Protein kinase-like (PK-like)"/>
    <property type="match status" value="1"/>
</dbReference>
<comment type="subcellular location">
    <subcellularLocation>
        <location evidence="1">Membrane</location>
        <topology evidence="1">Single-pass membrane protein</topology>
    </subcellularLocation>
</comment>
<dbReference type="Pfam" id="PF00069">
    <property type="entry name" value="Pkinase"/>
    <property type="match status" value="1"/>
</dbReference>
<keyword evidence="2 17" id="KW-0723">Serine/threonine-protein kinase</keyword>
<evidence type="ECO:0000256" key="6">
    <source>
        <dbReference type="ARBA" id="ARBA00022729"/>
    </source>
</evidence>
<evidence type="ECO:0000256" key="3">
    <source>
        <dbReference type="ARBA" id="ARBA00022536"/>
    </source>
</evidence>
<dbReference type="InterPro" id="IPR024171">
    <property type="entry name" value="SRK-like_kinase"/>
</dbReference>
<dbReference type="InterPro" id="IPR001480">
    <property type="entry name" value="Bulb-type_lectin_dom"/>
</dbReference>
<dbReference type="AlphaFoldDB" id="A0A7J9FKF4"/>
<dbReference type="InterPro" id="IPR000858">
    <property type="entry name" value="S_locus_glycoprot_dom"/>
</dbReference>
<feature type="domain" description="Protein kinase" evidence="21">
    <location>
        <begin position="432"/>
        <end position="736"/>
    </location>
</feature>
<dbReference type="PANTHER" id="PTHR47976">
    <property type="entry name" value="G-TYPE LECTIN S-RECEPTOR-LIKE SERINE/THREONINE-PROTEIN KINASE SD2-5"/>
    <property type="match status" value="1"/>
</dbReference>
<dbReference type="Proteomes" id="UP000593568">
    <property type="component" value="Unassembled WGS sequence"/>
</dbReference>
<name>A0A7J9FKF4_9ROSI</name>
<dbReference type="GO" id="GO:0016020">
    <property type="term" value="C:membrane"/>
    <property type="evidence" value="ECO:0007669"/>
    <property type="project" value="UniProtKB-SubCell"/>
</dbReference>
<keyword evidence="12" id="KW-1015">Disulfide bond</keyword>
<feature type="transmembrane region" description="Helical" evidence="19">
    <location>
        <begin position="432"/>
        <end position="458"/>
    </location>
</feature>
<evidence type="ECO:0000256" key="13">
    <source>
        <dbReference type="ARBA" id="ARBA00023170"/>
    </source>
</evidence>
<feature type="signal peptide" evidence="20">
    <location>
        <begin position="1"/>
        <end position="24"/>
    </location>
</feature>
<keyword evidence="10 19" id="KW-1133">Transmembrane helix</keyword>
<dbReference type="EMBL" id="JABEZW010219632">
    <property type="protein sequence ID" value="MBA0785658.1"/>
    <property type="molecule type" value="Genomic_DNA"/>
</dbReference>
<dbReference type="InterPro" id="IPR017441">
    <property type="entry name" value="Protein_kinase_ATP_BS"/>
</dbReference>
<evidence type="ECO:0000256" key="5">
    <source>
        <dbReference type="ARBA" id="ARBA00022692"/>
    </source>
</evidence>
<evidence type="ECO:0000259" key="21">
    <source>
        <dbReference type="PROSITE" id="PS50011"/>
    </source>
</evidence>
<evidence type="ECO:0000259" key="22">
    <source>
        <dbReference type="PROSITE" id="PS50927"/>
    </source>
</evidence>
<keyword evidence="14" id="KW-0325">Glycoprotein</keyword>
<comment type="catalytic activity">
    <reaction evidence="15 17">
        <text>L-threonyl-[protein] + ATP = O-phospho-L-threonyl-[protein] + ADP + H(+)</text>
        <dbReference type="Rhea" id="RHEA:46608"/>
        <dbReference type="Rhea" id="RHEA-COMP:11060"/>
        <dbReference type="Rhea" id="RHEA-COMP:11605"/>
        <dbReference type="ChEBI" id="CHEBI:15378"/>
        <dbReference type="ChEBI" id="CHEBI:30013"/>
        <dbReference type="ChEBI" id="CHEBI:30616"/>
        <dbReference type="ChEBI" id="CHEBI:61977"/>
        <dbReference type="ChEBI" id="CHEBI:456216"/>
        <dbReference type="EC" id="2.7.11.1"/>
    </reaction>
</comment>
<evidence type="ECO:0000256" key="15">
    <source>
        <dbReference type="ARBA" id="ARBA00047899"/>
    </source>
</evidence>
<keyword evidence="3" id="KW-0245">EGF-like domain</keyword>
<dbReference type="Pfam" id="PF00954">
    <property type="entry name" value="S_locus_glycop"/>
    <property type="match status" value="1"/>
</dbReference>
<dbReference type="InterPro" id="IPR011009">
    <property type="entry name" value="Kinase-like_dom_sf"/>
</dbReference>
<reference evidence="25 26" key="1">
    <citation type="journal article" date="2019" name="Genome Biol. Evol.">
        <title>Insights into the evolution of the New World diploid cottons (Gossypium, subgenus Houzingenia) based on genome sequencing.</title>
        <authorList>
            <person name="Grover C.E."/>
            <person name="Arick M.A. 2nd"/>
            <person name="Thrash A."/>
            <person name="Conover J.L."/>
            <person name="Sanders W.S."/>
            <person name="Peterson D.G."/>
            <person name="Frelichowski J.E."/>
            <person name="Scheffler J.A."/>
            <person name="Scheffler B.E."/>
            <person name="Wendel J.F."/>
        </authorList>
    </citation>
    <scope>NUCLEOTIDE SEQUENCE [LARGE SCALE GENOMIC DNA]</scope>
    <source>
        <strain evidence="25">8</strain>
        <tissue evidence="25">Leaf</tissue>
    </source>
</reference>
<dbReference type="GO" id="GO:0048544">
    <property type="term" value="P:recognition of pollen"/>
    <property type="evidence" value="ECO:0007669"/>
    <property type="project" value="InterPro"/>
</dbReference>
<keyword evidence="8 17" id="KW-0418">Kinase</keyword>
<dbReference type="Gene3D" id="1.10.510.10">
    <property type="entry name" value="Transferase(Phosphotransferase) domain 1"/>
    <property type="match status" value="1"/>
</dbReference>
<evidence type="ECO:0000256" key="17">
    <source>
        <dbReference type="PIRNR" id="PIRNR000641"/>
    </source>
</evidence>
<dbReference type="FunFam" id="1.10.510.10:FF:000537">
    <property type="entry name" value="Putative receptor-like protein kinase"/>
    <property type="match status" value="1"/>
</dbReference>
<evidence type="ECO:0000313" key="23">
    <source>
        <dbReference type="EMBL" id="MBA0781209.1"/>
    </source>
</evidence>
<reference evidence="25" key="2">
    <citation type="submission" date="2020-04" db="EMBL/GenBank/DDBJ databases">
        <authorList>
            <person name="Grover C.E."/>
            <person name="Arick M.A. II"/>
            <person name="Thrash A."/>
            <person name="Conover J.L."/>
            <person name="Sanders W.S."/>
            <person name="Peterson D.G."/>
            <person name="Scheffler J.A."/>
            <person name="Scheffler B.E."/>
            <person name="Wendel J.F."/>
        </authorList>
    </citation>
    <scope>NUCLEOTIDE SEQUENCE</scope>
    <source>
        <strain evidence="25">8</strain>
        <tissue evidence="25">Leaf</tissue>
    </source>
</reference>
<dbReference type="GO" id="GO:0004674">
    <property type="term" value="F:protein serine/threonine kinase activity"/>
    <property type="evidence" value="ECO:0007669"/>
    <property type="project" value="UniProtKB-KW"/>
</dbReference>
<dbReference type="InterPro" id="IPR051343">
    <property type="entry name" value="G-type_lectin_kinases/EP1-like"/>
</dbReference>
<dbReference type="PIRSF" id="PIRSF000641">
    <property type="entry name" value="SRK"/>
    <property type="match status" value="1"/>
</dbReference>
<dbReference type="Pfam" id="PF01453">
    <property type="entry name" value="B_lectin"/>
    <property type="match status" value="1"/>
</dbReference>
<keyword evidence="26" id="KW-1185">Reference proteome</keyword>
<dbReference type="Gene3D" id="2.90.10.10">
    <property type="entry name" value="Bulb-type lectin domain"/>
    <property type="match status" value="1"/>
</dbReference>
<evidence type="ECO:0000313" key="26">
    <source>
        <dbReference type="Proteomes" id="UP000593568"/>
    </source>
</evidence>